<organism evidence="7 8">
    <name type="scientific">Desmophyllum pertusum</name>
    <dbReference type="NCBI Taxonomy" id="174260"/>
    <lineage>
        <taxon>Eukaryota</taxon>
        <taxon>Metazoa</taxon>
        <taxon>Cnidaria</taxon>
        <taxon>Anthozoa</taxon>
        <taxon>Hexacorallia</taxon>
        <taxon>Scleractinia</taxon>
        <taxon>Caryophylliina</taxon>
        <taxon>Caryophylliidae</taxon>
        <taxon>Desmophyllum</taxon>
    </lineage>
</organism>
<dbReference type="EMBL" id="MU825886">
    <property type="protein sequence ID" value="KAJ7384472.1"/>
    <property type="molecule type" value="Genomic_DNA"/>
</dbReference>
<evidence type="ECO:0000256" key="5">
    <source>
        <dbReference type="ARBA" id="ARBA00022840"/>
    </source>
</evidence>
<dbReference type="SUPFAM" id="SSF56112">
    <property type="entry name" value="Protein kinase-like (PK-like)"/>
    <property type="match status" value="1"/>
</dbReference>
<dbReference type="Pfam" id="PF00069">
    <property type="entry name" value="Pkinase"/>
    <property type="match status" value="1"/>
</dbReference>
<dbReference type="Proteomes" id="UP001163046">
    <property type="component" value="Unassembled WGS sequence"/>
</dbReference>
<sequence>MLEGVYFLHSNNIIHRDIKGSNVLLDGDWNVKLADFGVSKIMQKIGSKTNLVSHCGTPYWMAPEIFRGEGYGRKADIWSVGCTVVEMLTGSSPLGHLEPAAAIFQIGSKPTEPKLPESVSQDAKEFIQAALAWKPDDRPWSDKLQKYNFVLNTTERCNLGLKELAAHFSKRTYFNFFFIACPRTKLTRSNSAQKILLTFFYCSGQIGTRERG</sequence>
<keyword evidence="8" id="KW-1185">Reference proteome</keyword>
<evidence type="ECO:0000259" key="6">
    <source>
        <dbReference type="PROSITE" id="PS50011"/>
    </source>
</evidence>
<dbReference type="PROSITE" id="PS00108">
    <property type="entry name" value="PROTEIN_KINASE_ST"/>
    <property type="match status" value="1"/>
</dbReference>
<dbReference type="AlphaFoldDB" id="A0A9W9ZMM7"/>
<dbReference type="SMART" id="SM00220">
    <property type="entry name" value="S_TKc"/>
    <property type="match status" value="1"/>
</dbReference>
<evidence type="ECO:0000256" key="2">
    <source>
        <dbReference type="ARBA" id="ARBA00022679"/>
    </source>
</evidence>
<dbReference type="OrthoDB" id="5964833at2759"/>
<keyword evidence="3" id="KW-0547">Nucleotide-binding</keyword>
<dbReference type="Gene3D" id="1.10.510.10">
    <property type="entry name" value="Transferase(Phosphotransferase) domain 1"/>
    <property type="match status" value="1"/>
</dbReference>
<keyword evidence="5" id="KW-0067">ATP-binding</keyword>
<reference evidence="7" key="1">
    <citation type="submission" date="2023-01" db="EMBL/GenBank/DDBJ databases">
        <title>Genome assembly of the deep-sea coral Lophelia pertusa.</title>
        <authorList>
            <person name="Herrera S."/>
            <person name="Cordes E."/>
        </authorList>
    </citation>
    <scope>NUCLEOTIDE SEQUENCE</scope>
    <source>
        <strain evidence="7">USNM1676648</strain>
        <tissue evidence="7">Polyp</tissue>
    </source>
</reference>
<keyword evidence="4 7" id="KW-0418">Kinase</keyword>
<keyword evidence="1" id="KW-0723">Serine/threonine-protein kinase</keyword>
<comment type="caution">
    <text evidence="7">The sequence shown here is derived from an EMBL/GenBank/DDBJ whole genome shotgun (WGS) entry which is preliminary data.</text>
</comment>
<proteinExistence type="predicted"/>
<accession>A0A9W9ZMM7</accession>
<evidence type="ECO:0000313" key="8">
    <source>
        <dbReference type="Proteomes" id="UP001163046"/>
    </source>
</evidence>
<feature type="domain" description="Protein kinase" evidence="6">
    <location>
        <begin position="1"/>
        <end position="150"/>
    </location>
</feature>
<gene>
    <name evidence="7" type="primary">MAP3K2_4</name>
    <name evidence="7" type="ORF">OS493_021101</name>
</gene>
<protein>
    <submittedName>
        <fullName evidence="7">Mitogen-activated protein kinase kinase kinase 2</fullName>
        <ecNumber evidence="7">2.7.11.25</ecNumber>
    </submittedName>
</protein>
<dbReference type="EC" id="2.7.11.25" evidence="7"/>
<dbReference type="PROSITE" id="PS50011">
    <property type="entry name" value="PROTEIN_KINASE_DOM"/>
    <property type="match status" value="1"/>
</dbReference>
<dbReference type="PANTHER" id="PTHR11584">
    <property type="entry name" value="SERINE/THREONINE PROTEIN KINASE"/>
    <property type="match status" value="1"/>
</dbReference>
<evidence type="ECO:0000256" key="3">
    <source>
        <dbReference type="ARBA" id="ARBA00022741"/>
    </source>
</evidence>
<dbReference type="PANTHER" id="PTHR11584:SF369">
    <property type="entry name" value="MITOGEN-ACTIVATED PROTEIN KINASE KINASE KINASE 19-RELATED"/>
    <property type="match status" value="1"/>
</dbReference>
<evidence type="ECO:0000313" key="7">
    <source>
        <dbReference type="EMBL" id="KAJ7384472.1"/>
    </source>
</evidence>
<evidence type="ECO:0000256" key="4">
    <source>
        <dbReference type="ARBA" id="ARBA00022777"/>
    </source>
</evidence>
<keyword evidence="2 7" id="KW-0808">Transferase</keyword>
<name>A0A9W9ZMM7_9CNID</name>
<evidence type="ECO:0000256" key="1">
    <source>
        <dbReference type="ARBA" id="ARBA00022527"/>
    </source>
</evidence>
<dbReference type="InterPro" id="IPR000719">
    <property type="entry name" value="Prot_kinase_dom"/>
</dbReference>
<dbReference type="GO" id="GO:0005524">
    <property type="term" value="F:ATP binding"/>
    <property type="evidence" value="ECO:0007669"/>
    <property type="project" value="UniProtKB-KW"/>
</dbReference>
<dbReference type="InterPro" id="IPR008271">
    <property type="entry name" value="Ser/Thr_kinase_AS"/>
</dbReference>
<dbReference type="GO" id="GO:0004709">
    <property type="term" value="F:MAP kinase kinase kinase activity"/>
    <property type="evidence" value="ECO:0007669"/>
    <property type="project" value="UniProtKB-EC"/>
</dbReference>
<dbReference type="InterPro" id="IPR011009">
    <property type="entry name" value="Kinase-like_dom_sf"/>
</dbReference>